<dbReference type="CDD" id="cd13127">
    <property type="entry name" value="MATE_tuaB_like"/>
    <property type="match status" value="1"/>
</dbReference>
<feature type="transmembrane region" description="Helical" evidence="7">
    <location>
        <begin position="361"/>
        <end position="382"/>
    </location>
</feature>
<dbReference type="Proteomes" id="UP000078486">
    <property type="component" value="Unassembled WGS sequence"/>
</dbReference>
<evidence type="ECO:0000256" key="2">
    <source>
        <dbReference type="ARBA" id="ARBA00007430"/>
    </source>
</evidence>
<protein>
    <recommendedName>
        <fullName evidence="10">Polysaccharide biosynthesis protein C-terminal domain-containing protein</fullName>
    </recommendedName>
</protein>
<feature type="transmembrane region" description="Helical" evidence="7">
    <location>
        <begin position="325"/>
        <end position="349"/>
    </location>
</feature>
<dbReference type="InterPro" id="IPR050833">
    <property type="entry name" value="Poly_Biosynth_Transport"/>
</dbReference>
<organism evidence="8 9">
    <name type="scientific">Termitidicoccus mucosus</name>
    <dbReference type="NCBI Taxonomy" id="1184151"/>
    <lineage>
        <taxon>Bacteria</taxon>
        <taxon>Pseudomonadati</taxon>
        <taxon>Verrucomicrobiota</taxon>
        <taxon>Opitutia</taxon>
        <taxon>Opitutales</taxon>
        <taxon>Opitutaceae</taxon>
        <taxon>Termitidicoccus</taxon>
    </lineage>
</organism>
<dbReference type="AlphaFoldDB" id="A0A178ID01"/>
<feature type="transmembrane region" description="Helical" evidence="7">
    <location>
        <begin position="48"/>
        <end position="67"/>
    </location>
</feature>
<sequence>MSPAIDMADLKRKSVRGGMVTFGAQGISIAIQLASTVTLARLLSPDDYGVMAMVIAVTSFAGLFRDLGLSAAAIQKGTLTHAQMSNLFWLNVGMGILLTSALAASSPLVAWFYGKPELIPLTLLLSTTFLIGSLGTQHGALMQRELQFGRRAVTGIAGALAGLGVSIILALHGQGYWALAWGSITGGIVTTLLLFALSPFRPGLWTRGVGIRSMLKFGANITAFDFVNYFHRNLDNILIGKFWGADALGLYSRAYSLLMLPINTLRGPINAVGFPAMSRLQNQSDAFRDYYRKVTTFLALVSMPFSAFLFVASKPVIVLALGVQWIGIVPIFAILATVGFVQPVITLWGMVVLSRGMGKRYLQLGFFNAVCSIIGFSIGLHWGAIGVAAGYAVVTYITAYPILAWTFRGTPLCLKDFSTCIFRPFIASVIAVAGCRVWQPVWGELMPVQGLAVSAILFMTVYILAIWVLPGSKLDFELLKKITRQVTSIRGIKSCAGIRT</sequence>
<evidence type="ECO:0000256" key="6">
    <source>
        <dbReference type="ARBA" id="ARBA00023136"/>
    </source>
</evidence>
<proteinExistence type="inferred from homology"/>
<feature type="transmembrane region" description="Helical" evidence="7">
    <location>
        <begin position="119"/>
        <end position="140"/>
    </location>
</feature>
<dbReference type="PANTHER" id="PTHR30250">
    <property type="entry name" value="PST FAMILY PREDICTED COLANIC ACID TRANSPORTER"/>
    <property type="match status" value="1"/>
</dbReference>
<evidence type="ECO:0000256" key="3">
    <source>
        <dbReference type="ARBA" id="ARBA00022475"/>
    </source>
</evidence>
<comment type="caution">
    <text evidence="8">The sequence shown here is derived from an EMBL/GenBank/DDBJ whole genome shotgun (WGS) entry which is preliminary data.</text>
</comment>
<keyword evidence="5 7" id="KW-1133">Transmembrane helix</keyword>
<keyword evidence="6 7" id="KW-0472">Membrane</keyword>
<feature type="transmembrane region" description="Helical" evidence="7">
    <location>
        <begin position="388"/>
        <end position="408"/>
    </location>
</feature>
<evidence type="ECO:0000313" key="8">
    <source>
        <dbReference type="EMBL" id="OAM87860.1"/>
    </source>
</evidence>
<evidence type="ECO:0000256" key="5">
    <source>
        <dbReference type="ARBA" id="ARBA00022989"/>
    </source>
</evidence>
<evidence type="ECO:0000313" key="9">
    <source>
        <dbReference type="Proteomes" id="UP000078486"/>
    </source>
</evidence>
<comment type="subcellular location">
    <subcellularLocation>
        <location evidence="1">Cell membrane</location>
        <topology evidence="1">Multi-pass membrane protein</topology>
    </subcellularLocation>
</comment>
<evidence type="ECO:0008006" key="10">
    <source>
        <dbReference type="Google" id="ProtNLM"/>
    </source>
</evidence>
<name>A0A178ID01_9BACT</name>
<feature type="transmembrane region" description="Helical" evidence="7">
    <location>
        <begin position="294"/>
        <end position="313"/>
    </location>
</feature>
<evidence type="ECO:0000256" key="1">
    <source>
        <dbReference type="ARBA" id="ARBA00004651"/>
    </source>
</evidence>
<reference evidence="8 9" key="1">
    <citation type="submission" date="2016-01" db="EMBL/GenBank/DDBJ databases">
        <title>High potential of lignocellulose degradation of a new Verrucomicrobia species.</title>
        <authorList>
            <person name="Wang Y."/>
            <person name="Shi Y."/>
            <person name="Qiu Z."/>
            <person name="Liu S."/>
            <person name="Yang H."/>
        </authorList>
    </citation>
    <scope>NUCLEOTIDE SEQUENCE [LARGE SCALE GENOMIC DNA]</scope>
    <source>
        <strain evidence="8 9">TSB47</strain>
    </source>
</reference>
<feature type="transmembrane region" description="Helical" evidence="7">
    <location>
        <begin position="88"/>
        <end position="113"/>
    </location>
</feature>
<dbReference type="Pfam" id="PF13440">
    <property type="entry name" value="Polysacc_synt_3"/>
    <property type="match status" value="1"/>
</dbReference>
<evidence type="ECO:0000256" key="4">
    <source>
        <dbReference type="ARBA" id="ARBA00022692"/>
    </source>
</evidence>
<feature type="transmembrane region" description="Helical" evidence="7">
    <location>
        <begin position="177"/>
        <end position="197"/>
    </location>
</feature>
<keyword evidence="9" id="KW-1185">Reference proteome</keyword>
<keyword evidence="3" id="KW-1003">Cell membrane</keyword>
<feature type="transmembrane region" description="Helical" evidence="7">
    <location>
        <begin position="20"/>
        <end position="42"/>
    </location>
</feature>
<dbReference type="STRING" id="1184151.AW736_20195"/>
<gene>
    <name evidence="8" type="ORF">AW736_20195</name>
</gene>
<comment type="similarity">
    <text evidence="2">Belongs to the polysaccharide synthase family.</text>
</comment>
<dbReference type="EMBL" id="LRRQ01000155">
    <property type="protein sequence ID" value="OAM87860.1"/>
    <property type="molecule type" value="Genomic_DNA"/>
</dbReference>
<dbReference type="GO" id="GO:0005886">
    <property type="term" value="C:plasma membrane"/>
    <property type="evidence" value="ECO:0007669"/>
    <property type="project" value="UniProtKB-SubCell"/>
</dbReference>
<feature type="transmembrane region" description="Helical" evidence="7">
    <location>
        <begin position="152"/>
        <end position="171"/>
    </location>
</feature>
<evidence type="ECO:0000256" key="7">
    <source>
        <dbReference type="SAM" id="Phobius"/>
    </source>
</evidence>
<feature type="transmembrane region" description="Helical" evidence="7">
    <location>
        <begin position="420"/>
        <end position="439"/>
    </location>
</feature>
<dbReference type="PANTHER" id="PTHR30250:SF10">
    <property type="entry name" value="LIPOPOLYSACCHARIDE BIOSYNTHESIS PROTEIN WZXC"/>
    <property type="match status" value="1"/>
</dbReference>
<feature type="transmembrane region" description="Helical" evidence="7">
    <location>
        <begin position="451"/>
        <end position="470"/>
    </location>
</feature>
<accession>A0A178ID01</accession>
<keyword evidence="4 7" id="KW-0812">Transmembrane</keyword>